<evidence type="ECO:0000313" key="2">
    <source>
        <dbReference type="EMBL" id="TGZ78591.1"/>
    </source>
</evidence>
<dbReference type="EMBL" id="ML220140">
    <property type="protein sequence ID" value="TGZ78591.1"/>
    <property type="molecule type" value="Genomic_DNA"/>
</dbReference>
<dbReference type="AlphaFoldDB" id="A0A4S2MN86"/>
<accession>A0A4S2MN86</accession>
<sequence>MEREMRAQACLQSPRRLPRWSAVPGKIAALVSLGEAAGSPQKALAPLSPLPVVPVRCPRRPAFGGRLQSSPRSGISSRSSGETRGRRRRLFRKDPVGQTSSTGASPPPRTPPSTHPAALSPPFHLFPSPSISPLLPRRLPRCSPLPYHAPPPPPPPPPPPTPLQLLRP</sequence>
<feature type="region of interest" description="Disordered" evidence="1">
    <location>
        <begin position="38"/>
        <end position="168"/>
    </location>
</feature>
<organism evidence="2 3">
    <name type="scientific">Ascodesmis nigricans</name>
    <dbReference type="NCBI Taxonomy" id="341454"/>
    <lineage>
        <taxon>Eukaryota</taxon>
        <taxon>Fungi</taxon>
        <taxon>Dikarya</taxon>
        <taxon>Ascomycota</taxon>
        <taxon>Pezizomycotina</taxon>
        <taxon>Pezizomycetes</taxon>
        <taxon>Pezizales</taxon>
        <taxon>Ascodesmidaceae</taxon>
        <taxon>Ascodesmis</taxon>
    </lineage>
</organism>
<name>A0A4S2MN86_9PEZI</name>
<feature type="compositionally biased region" description="Low complexity" evidence="1">
    <location>
        <begin position="115"/>
        <end position="146"/>
    </location>
</feature>
<gene>
    <name evidence="2" type="ORF">EX30DRAFT_136851</name>
</gene>
<dbReference type="Proteomes" id="UP000298138">
    <property type="component" value="Unassembled WGS sequence"/>
</dbReference>
<feature type="compositionally biased region" description="Low complexity" evidence="1">
    <location>
        <begin position="53"/>
        <end position="62"/>
    </location>
</feature>
<feature type="compositionally biased region" description="Low complexity" evidence="1">
    <location>
        <begin position="69"/>
        <end position="82"/>
    </location>
</feature>
<proteinExistence type="predicted"/>
<evidence type="ECO:0000256" key="1">
    <source>
        <dbReference type="SAM" id="MobiDB-lite"/>
    </source>
</evidence>
<evidence type="ECO:0000313" key="3">
    <source>
        <dbReference type="Proteomes" id="UP000298138"/>
    </source>
</evidence>
<protein>
    <submittedName>
        <fullName evidence="2">Uncharacterized protein</fullName>
    </submittedName>
</protein>
<reference evidence="2 3" key="1">
    <citation type="submission" date="2019-04" db="EMBL/GenBank/DDBJ databases">
        <title>Comparative genomics and transcriptomics to analyze fruiting body development in filamentous ascomycetes.</title>
        <authorList>
            <consortium name="DOE Joint Genome Institute"/>
            <person name="Lutkenhaus R."/>
            <person name="Traeger S."/>
            <person name="Breuer J."/>
            <person name="Kuo A."/>
            <person name="Lipzen A."/>
            <person name="Pangilinan J."/>
            <person name="Dilworth D."/>
            <person name="Sandor L."/>
            <person name="Poggeler S."/>
            <person name="Barry K."/>
            <person name="Grigoriev I.V."/>
            <person name="Nowrousian M."/>
        </authorList>
    </citation>
    <scope>NUCLEOTIDE SEQUENCE [LARGE SCALE GENOMIC DNA]</scope>
    <source>
        <strain evidence="2 3">CBS 389.68</strain>
    </source>
</reference>
<feature type="compositionally biased region" description="Pro residues" evidence="1">
    <location>
        <begin position="147"/>
        <end position="162"/>
    </location>
</feature>
<dbReference type="InParanoid" id="A0A4S2MN86"/>
<feature type="compositionally biased region" description="Pro residues" evidence="1">
    <location>
        <begin position="105"/>
        <end position="114"/>
    </location>
</feature>
<keyword evidence="3" id="KW-1185">Reference proteome</keyword>